<evidence type="ECO:0000313" key="1">
    <source>
        <dbReference type="EMBL" id="AOV61493.1"/>
    </source>
</evidence>
<keyword evidence="2" id="KW-1185">Reference proteome</keyword>
<dbReference type="GeneID" id="30309973"/>
<dbReference type="Proteomes" id="UP000204364">
    <property type="component" value="Segment"/>
</dbReference>
<name>A0A1D8KS32_9CAUD</name>
<dbReference type="RefSeq" id="YP_009325009.1">
    <property type="nucleotide sequence ID" value="NC_031944.1"/>
</dbReference>
<organism evidence="1 2">
    <name type="scientific">Synechococcus phage S-WAM1</name>
    <dbReference type="NCBI Taxonomy" id="1815521"/>
    <lineage>
        <taxon>Viruses</taxon>
        <taxon>Duplodnaviria</taxon>
        <taxon>Heunggongvirae</taxon>
        <taxon>Uroviricota</taxon>
        <taxon>Caudoviricetes</taxon>
        <taxon>Pantevenvirales</taxon>
        <taxon>Kyanoviridae</taxon>
        <taxon>Sokavirus</taxon>
        <taxon>Sokavirus swam1</taxon>
    </lineage>
</organism>
<protein>
    <submittedName>
        <fullName evidence="1">Uncharacterized protein</fullName>
    </submittedName>
</protein>
<gene>
    <name evidence="1" type="ORF">P090810_020</name>
</gene>
<reference evidence="1 2" key="1">
    <citation type="journal article" date="2016" name="Virology">
        <title>The genomic content and context of auxiliary metabolic genes in marine cyanomyoviruses.</title>
        <authorList>
            <person name="Crummett L.T."/>
            <person name="Puxty R.J."/>
            <person name="Weihe C."/>
            <person name="Marston M.F."/>
            <person name="Martiny J.B."/>
        </authorList>
    </citation>
    <scope>NUCLEOTIDE SEQUENCE [LARGE SCALE GENOMIC DNA]</scope>
    <source>
        <strain evidence="1">0810PA09</strain>
    </source>
</reference>
<evidence type="ECO:0000313" key="2">
    <source>
        <dbReference type="Proteomes" id="UP000204364"/>
    </source>
</evidence>
<dbReference type="EMBL" id="KU686210">
    <property type="protein sequence ID" value="AOV61493.1"/>
    <property type="molecule type" value="Genomic_DNA"/>
</dbReference>
<dbReference type="KEGG" id="vg:30309973"/>
<accession>A0A1D8KS32</accession>
<dbReference type="OrthoDB" id="41179at10239"/>
<proteinExistence type="predicted"/>
<sequence length="52" mass="5792">MVPVPDYQKALDAIETANNPPLPLPEGWQPDPVGVRQYVSDELAEMQKELNS</sequence>